<reference evidence="1" key="1">
    <citation type="journal article" date="2022" name="Microbiol. Resour. Announc.">
        <title>Genome Sequence of Cupriavidus campinensis Strain G5, a Member of a Bacterial Consortium Capable of Polyethylene Degradation.</title>
        <authorList>
            <person name="Schneider B."/>
            <person name="Pfeiffer F."/>
            <person name="Dyall-Smith M."/>
            <person name="Kunte H.J."/>
        </authorList>
    </citation>
    <scope>NUCLEOTIDE SEQUENCE</scope>
    <source>
        <strain evidence="1">G5</strain>
    </source>
</reference>
<proteinExistence type="predicted"/>
<protein>
    <submittedName>
        <fullName evidence="1">XRE family transcriptional regulator</fullName>
    </submittedName>
</protein>
<name>A0AAE9HV98_9BURK</name>
<accession>A0AAE9HV98</accession>
<dbReference type="EMBL" id="CP097330">
    <property type="protein sequence ID" value="URF02779.1"/>
    <property type="molecule type" value="Genomic_DNA"/>
</dbReference>
<evidence type="ECO:0000313" key="2">
    <source>
        <dbReference type="Proteomes" id="UP001056132"/>
    </source>
</evidence>
<gene>
    <name evidence="1" type="ORF">M5D45_09350</name>
</gene>
<sequence length="93" mass="10515">MPTYIPPTAADLEQLKTELGLSSSQMAHLFALASGRQWRRYLSEDKQNQREMGLHMLFFAMAHLELDKATIERVLDRMRAAGAVIDLDSPPQS</sequence>
<dbReference type="Proteomes" id="UP001056132">
    <property type="component" value="Chromosome 1"/>
</dbReference>
<reference evidence="1" key="2">
    <citation type="submission" date="2022-05" db="EMBL/GenBank/DDBJ databases">
        <authorList>
            <person name="Kunte H.-J."/>
        </authorList>
    </citation>
    <scope>NUCLEOTIDE SEQUENCE</scope>
    <source>
        <strain evidence="1">G5</strain>
    </source>
</reference>
<dbReference type="RefSeq" id="WP_250024510.1">
    <property type="nucleotide sequence ID" value="NZ_CP097330.1"/>
</dbReference>
<organism evidence="1 2">
    <name type="scientific">Cupriavidus campinensis</name>
    <dbReference type="NCBI Taxonomy" id="151783"/>
    <lineage>
        <taxon>Bacteria</taxon>
        <taxon>Pseudomonadati</taxon>
        <taxon>Pseudomonadota</taxon>
        <taxon>Betaproteobacteria</taxon>
        <taxon>Burkholderiales</taxon>
        <taxon>Burkholderiaceae</taxon>
        <taxon>Cupriavidus</taxon>
    </lineage>
</organism>
<dbReference type="KEGG" id="ccam:M5D45_09350"/>
<evidence type="ECO:0000313" key="1">
    <source>
        <dbReference type="EMBL" id="URF02779.1"/>
    </source>
</evidence>
<dbReference type="AlphaFoldDB" id="A0AAE9HV98"/>